<protein>
    <submittedName>
        <fullName evidence="6">Glycosyltransferase family 2 protein</fullName>
    </submittedName>
</protein>
<dbReference type="Proteomes" id="UP001237592">
    <property type="component" value="Unassembled WGS sequence"/>
</dbReference>
<organism evidence="6 7">
    <name type="scientific">Janthinobacterium lividum</name>
    <dbReference type="NCBI Taxonomy" id="29581"/>
    <lineage>
        <taxon>Bacteria</taxon>
        <taxon>Pseudomonadati</taxon>
        <taxon>Pseudomonadota</taxon>
        <taxon>Betaproteobacteria</taxon>
        <taxon>Burkholderiales</taxon>
        <taxon>Oxalobacteraceae</taxon>
        <taxon>Janthinobacterium</taxon>
    </lineage>
</organism>
<keyword evidence="3" id="KW-0808">Transferase</keyword>
<dbReference type="PANTHER" id="PTHR43179">
    <property type="entry name" value="RHAMNOSYLTRANSFERASE WBBL"/>
    <property type="match status" value="1"/>
</dbReference>
<dbReference type="InterPro" id="IPR001173">
    <property type="entry name" value="Glyco_trans_2-like"/>
</dbReference>
<keyword evidence="7" id="KW-1185">Reference proteome</keyword>
<evidence type="ECO:0000256" key="4">
    <source>
        <dbReference type="SAM" id="Phobius"/>
    </source>
</evidence>
<dbReference type="RefSeq" id="WP_307779709.1">
    <property type="nucleotide sequence ID" value="NZ_JAVFKP010000004.1"/>
</dbReference>
<feature type="transmembrane region" description="Helical" evidence="4">
    <location>
        <begin position="242"/>
        <end position="261"/>
    </location>
</feature>
<comment type="similarity">
    <text evidence="1">Belongs to the glycosyltransferase 2 family.</text>
</comment>
<comment type="caution">
    <text evidence="6">The sequence shown here is derived from an EMBL/GenBank/DDBJ whole genome shotgun (WGS) entry which is preliminary data.</text>
</comment>
<evidence type="ECO:0000256" key="1">
    <source>
        <dbReference type="ARBA" id="ARBA00006739"/>
    </source>
</evidence>
<accession>A0ABU0XZ25</accession>
<evidence type="ECO:0000313" key="7">
    <source>
        <dbReference type="Proteomes" id="UP001237592"/>
    </source>
</evidence>
<evidence type="ECO:0000256" key="2">
    <source>
        <dbReference type="ARBA" id="ARBA00022676"/>
    </source>
</evidence>
<dbReference type="Gene3D" id="3.90.550.10">
    <property type="entry name" value="Spore Coat Polysaccharide Biosynthesis Protein SpsA, Chain A"/>
    <property type="match status" value="1"/>
</dbReference>
<proteinExistence type="inferred from homology"/>
<reference evidence="6 7" key="1">
    <citation type="submission" date="2023-08" db="EMBL/GenBank/DDBJ databases">
        <title>Draft genome sequence of Janthinobacterium lividum.</title>
        <authorList>
            <person name="Chun B.H."/>
            <person name="Lee Y."/>
        </authorList>
    </citation>
    <scope>NUCLEOTIDE SEQUENCE [LARGE SCALE GENOMIC DNA]</scope>
    <source>
        <strain evidence="6 7">AMJK</strain>
    </source>
</reference>
<dbReference type="InterPro" id="IPR029044">
    <property type="entry name" value="Nucleotide-diphossugar_trans"/>
</dbReference>
<feature type="transmembrane region" description="Helical" evidence="4">
    <location>
        <begin position="267"/>
        <end position="284"/>
    </location>
</feature>
<gene>
    <name evidence="6" type="ORF">RB624_17460</name>
</gene>
<dbReference type="SUPFAM" id="SSF53448">
    <property type="entry name" value="Nucleotide-diphospho-sugar transferases"/>
    <property type="match status" value="1"/>
</dbReference>
<keyword evidence="2" id="KW-0328">Glycosyltransferase</keyword>
<feature type="domain" description="Glycosyltransferase 2-like" evidence="5">
    <location>
        <begin position="5"/>
        <end position="130"/>
    </location>
</feature>
<dbReference type="PANTHER" id="PTHR43179:SF12">
    <property type="entry name" value="GALACTOFURANOSYLTRANSFERASE GLFT2"/>
    <property type="match status" value="1"/>
</dbReference>
<evidence type="ECO:0000256" key="3">
    <source>
        <dbReference type="ARBA" id="ARBA00022679"/>
    </source>
</evidence>
<sequence>MKLAILIKTYNEAHNIERCLNAVFDAIAGIAGGVEVLVADSLSSDATVALARAYPVKIVQLTLPADRGCGAGVQLGYQHTRAQFVYLLDGDMELQGDFLKQALALIENDATLGGISGVLRDRHINNRFDRHRLKNKPAARAGDVEWLAGGGLYRRAALDEAGGYAGNRNLKAYEEAELGLRLGSHGWRMLRLDTVAVYHTGHAESTGALIWRQWRSRRMDAGGVLLKSALGRPWCWRVMRMCLHPLAVLCFWTLVLGAALLAPDWRLPAACLGLGGLAALALCVKKRSVNDAGFSILLWHLSAAGLVRGFVTARLRSPCEAIPSQILSENTAV</sequence>
<keyword evidence="4" id="KW-1133">Transmembrane helix</keyword>
<evidence type="ECO:0000313" key="6">
    <source>
        <dbReference type="EMBL" id="MDQ4627681.1"/>
    </source>
</evidence>
<evidence type="ECO:0000259" key="5">
    <source>
        <dbReference type="Pfam" id="PF00535"/>
    </source>
</evidence>
<name>A0ABU0XZ25_9BURK</name>
<dbReference type="EMBL" id="JAVFKP010000004">
    <property type="protein sequence ID" value="MDQ4627681.1"/>
    <property type="molecule type" value="Genomic_DNA"/>
</dbReference>
<keyword evidence="4" id="KW-0472">Membrane</keyword>
<keyword evidence="4" id="KW-0812">Transmembrane</keyword>
<dbReference type="Pfam" id="PF00535">
    <property type="entry name" value="Glycos_transf_2"/>
    <property type="match status" value="1"/>
</dbReference>